<dbReference type="PANTHER" id="PTHR32361">
    <property type="entry name" value="FERRIC/CUPRIC REDUCTASE TRANSMEMBRANE COMPONENT"/>
    <property type="match status" value="1"/>
</dbReference>
<feature type="transmembrane region" description="Helical" evidence="11">
    <location>
        <begin position="354"/>
        <end position="373"/>
    </location>
</feature>
<keyword evidence="8 11" id="KW-0472">Membrane</keyword>
<dbReference type="SFLD" id="SFLDS00052">
    <property type="entry name" value="Ferric_Reductase_Domain"/>
    <property type="match status" value="1"/>
</dbReference>
<keyword evidence="15" id="KW-1185">Reference proteome</keyword>
<reference evidence="14" key="1">
    <citation type="submission" date="2021-12" db="EMBL/GenBank/DDBJ databases">
        <title>Convergent genome expansion in fungi linked to evolution of root-endophyte symbiosis.</title>
        <authorList>
            <consortium name="DOE Joint Genome Institute"/>
            <person name="Ke Y.-H."/>
            <person name="Bonito G."/>
            <person name="Liao H.-L."/>
            <person name="Looney B."/>
            <person name="Rojas-Flechas A."/>
            <person name="Nash J."/>
            <person name="Hameed K."/>
            <person name="Schadt C."/>
            <person name="Martin F."/>
            <person name="Crous P.W."/>
            <person name="Miettinen O."/>
            <person name="Magnuson J.K."/>
            <person name="Labbe J."/>
            <person name="Jacobson D."/>
            <person name="Doktycz M.J."/>
            <person name="Veneault-Fourrey C."/>
            <person name="Kuo A."/>
            <person name="Mondo S."/>
            <person name="Calhoun S."/>
            <person name="Riley R."/>
            <person name="Ohm R."/>
            <person name="LaButti K."/>
            <person name="Andreopoulos B."/>
            <person name="Pangilinan J."/>
            <person name="Nolan M."/>
            <person name="Tritt A."/>
            <person name="Clum A."/>
            <person name="Lipzen A."/>
            <person name="Daum C."/>
            <person name="Barry K."/>
            <person name="Grigoriev I.V."/>
            <person name="Vilgalys R."/>
        </authorList>
    </citation>
    <scope>NUCLEOTIDE SEQUENCE</scope>
    <source>
        <strain evidence="14">PMI_201</strain>
    </source>
</reference>
<dbReference type="Gene3D" id="3.40.50.80">
    <property type="entry name" value="Nucleotide-binding domain of ferredoxin-NADP reductase (FNR) module"/>
    <property type="match status" value="1"/>
</dbReference>
<keyword evidence="6" id="KW-0560">Oxidoreductase</keyword>
<sequence>MQLCLLFGISAVLLSHYVRAASVISENERCVTAVYTGLDYVSFAGEPAYGLWENRCQNPLKVASIYAAAEKYCGETEQTAGFAKLDIFCLDLAYMKFLPRENVAENLTKESVEMMRVVRFQEVSRSERINYPVLLSPAYFDRTFRTIDTWQIETWAHQAYGYFGYLYWASVLLVGMMHRLLQHSHRVQSTFARLSSFAFGKMICRAYQWVHTYLIIAFPLKSPSRKVLCFDLPTRIDTIIILGFWLLTILLTSITYPLSTDNIYWPNPTRQLLRYVADRTGIMAFANLPLLWIFAGRNNIFLWATGWSFATFNLFHRHVAWIATAQAVVHTLAYLILFDQTSSNKLRKQVSKTYIIWGATATVAMVMVLPSAIKWIRNKSYEFFLLVHIVLSVVTIVGCFYHIIIFEDEGYEYYLWPVVAIWCSDRILRLIRMIYCNFYAHCRRAKLKCTSSTALYDKTSNVIRLEVIPGSSSFQPTASSYYYLYQPFRFRGWENHPFTLGSWKYIDNGELESRNKQQALNPDESTDGSQIPLLSSSDHEHESPLSKQSEITVQQPNLIFWIRPYDGWTRSLRDQCLKSMDRTIHPTILLEGPYGEPFPIDNYDSVLLIAGGTGIACAVPYIKQHNHHSVMSDYDKTETPRRDIRLVWAARESSFIIDVATRELQNELISCEEFSASFYSTSAGLRNQRFKIPSNHNLGTADIDLDIQAGRPNLRELVLEHAREASDTQRSAVVLVSGPTTMADEARAAVQHAIRRGYRRIAFKEESFSW</sequence>
<feature type="transmembrane region" description="Helical" evidence="11">
    <location>
        <begin position="240"/>
        <end position="259"/>
    </location>
</feature>
<evidence type="ECO:0000259" key="13">
    <source>
        <dbReference type="PROSITE" id="PS51384"/>
    </source>
</evidence>
<comment type="caution">
    <text evidence="14">The sequence shown here is derived from an EMBL/GenBank/DDBJ whole genome shotgun (WGS) entry which is preliminary data.</text>
</comment>
<evidence type="ECO:0000313" key="15">
    <source>
        <dbReference type="Proteomes" id="UP001201262"/>
    </source>
</evidence>
<keyword evidence="4 11" id="KW-0812">Transmembrane</keyword>
<name>A0AAD4PXR7_9EURO</name>
<feature type="transmembrane region" description="Helical" evidence="11">
    <location>
        <begin position="318"/>
        <end position="338"/>
    </location>
</feature>
<evidence type="ECO:0000256" key="1">
    <source>
        <dbReference type="ARBA" id="ARBA00004141"/>
    </source>
</evidence>
<dbReference type="CDD" id="cd06186">
    <property type="entry name" value="NOX_Duox_like_FAD_NADP"/>
    <property type="match status" value="1"/>
</dbReference>
<dbReference type="InterPro" id="IPR013130">
    <property type="entry name" value="Fe3_Rdtase_TM_dom"/>
</dbReference>
<evidence type="ECO:0000256" key="11">
    <source>
        <dbReference type="SAM" id="Phobius"/>
    </source>
</evidence>
<feature type="signal peptide" evidence="12">
    <location>
        <begin position="1"/>
        <end position="20"/>
    </location>
</feature>
<evidence type="ECO:0000256" key="9">
    <source>
        <dbReference type="ARBA" id="ARBA00023180"/>
    </source>
</evidence>
<dbReference type="RefSeq" id="XP_046069610.1">
    <property type="nucleotide sequence ID" value="XM_046212700.1"/>
</dbReference>
<evidence type="ECO:0000256" key="4">
    <source>
        <dbReference type="ARBA" id="ARBA00022692"/>
    </source>
</evidence>
<dbReference type="EMBL" id="JAJTJA010000009">
    <property type="protein sequence ID" value="KAH8693940.1"/>
    <property type="molecule type" value="Genomic_DNA"/>
</dbReference>
<dbReference type="PANTHER" id="PTHR32361:SF9">
    <property type="entry name" value="FERRIC REDUCTASE TRANSMEMBRANE COMPONENT 3-RELATED"/>
    <property type="match status" value="1"/>
</dbReference>
<keyword evidence="7" id="KW-0406">Ion transport</keyword>
<dbReference type="InterPro" id="IPR013121">
    <property type="entry name" value="Fe_red_NAD-bd_6"/>
</dbReference>
<protein>
    <submittedName>
        <fullName evidence="14">Plasma membrane ferric-chelate reductase</fullName>
    </submittedName>
</protein>
<dbReference type="GO" id="GO:0005886">
    <property type="term" value="C:plasma membrane"/>
    <property type="evidence" value="ECO:0007669"/>
    <property type="project" value="TreeGrafter"/>
</dbReference>
<evidence type="ECO:0000256" key="7">
    <source>
        <dbReference type="ARBA" id="ARBA00023065"/>
    </source>
</evidence>
<gene>
    <name evidence="14" type="ORF">BGW36DRAFT_324243</name>
</gene>
<dbReference type="AlphaFoldDB" id="A0AAD4PXR7"/>
<keyword evidence="3" id="KW-0813">Transport</keyword>
<dbReference type="GO" id="GO:0006879">
    <property type="term" value="P:intracellular iron ion homeostasis"/>
    <property type="evidence" value="ECO:0007669"/>
    <property type="project" value="TreeGrafter"/>
</dbReference>
<feature type="region of interest" description="Disordered" evidence="10">
    <location>
        <begin position="516"/>
        <end position="549"/>
    </location>
</feature>
<dbReference type="InterPro" id="IPR017927">
    <property type="entry name" value="FAD-bd_FR_type"/>
</dbReference>
<feature type="compositionally biased region" description="Polar residues" evidence="10">
    <location>
        <begin position="527"/>
        <end position="536"/>
    </location>
</feature>
<feature type="transmembrane region" description="Helical" evidence="11">
    <location>
        <begin position="162"/>
        <end position="181"/>
    </location>
</feature>
<dbReference type="GeneID" id="70242987"/>
<evidence type="ECO:0000256" key="12">
    <source>
        <dbReference type="SAM" id="SignalP"/>
    </source>
</evidence>
<accession>A0AAD4PXR7</accession>
<comment type="similarity">
    <text evidence="2">Belongs to the ferric reductase (FRE) family.</text>
</comment>
<proteinExistence type="inferred from homology"/>
<dbReference type="Pfam" id="PF08030">
    <property type="entry name" value="NAD_binding_6"/>
    <property type="match status" value="1"/>
</dbReference>
<evidence type="ECO:0000313" key="14">
    <source>
        <dbReference type="EMBL" id="KAH8693940.1"/>
    </source>
</evidence>
<dbReference type="GO" id="GO:0006826">
    <property type="term" value="P:iron ion transport"/>
    <property type="evidence" value="ECO:0007669"/>
    <property type="project" value="TreeGrafter"/>
</dbReference>
<feature type="transmembrane region" description="Helical" evidence="11">
    <location>
        <begin position="385"/>
        <end position="406"/>
    </location>
</feature>
<feature type="transmembrane region" description="Helical" evidence="11">
    <location>
        <begin position="280"/>
        <end position="298"/>
    </location>
</feature>
<dbReference type="SUPFAM" id="SSF52343">
    <property type="entry name" value="Ferredoxin reductase-like, C-terminal NADP-linked domain"/>
    <property type="match status" value="1"/>
</dbReference>
<dbReference type="GO" id="GO:0015677">
    <property type="term" value="P:copper ion import"/>
    <property type="evidence" value="ECO:0007669"/>
    <property type="project" value="TreeGrafter"/>
</dbReference>
<evidence type="ECO:0000256" key="6">
    <source>
        <dbReference type="ARBA" id="ARBA00023002"/>
    </source>
</evidence>
<dbReference type="GO" id="GO:0000293">
    <property type="term" value="F:ferric-chelate reductase activity"/>
    <property type="evidence" value="ECO:0007669"/>
    <property type="project" value="TreeGrafter"/>
</dbReference>
<dbReference type="PROSITE" id="PS51384">
    <property type="entry name" value="FAD_FR"/>
    <property type="match status" value="1"/>
</dbReference>
<evidence type="ECO:0000256" key="10">
    <source>
        <dbReference type="SAM" id="MobiDB-lite"/>
    </source>
</evidence>
<dbReference type="InterPro" id="IPR039261">
    <property type="entry name" value="FNR_nucleotide-bd"/>
</dbReference>
<evidence type="ECO:0000256" key="5">
    <source>
        <dbReference type="ARBA" id="ARBA00022989"/>
    </source>
</evidence>
<dbReference type="InterPro" id="IPR051410">
    <property type="entry name" value="Ferric/Cupric_Reductase"/>
</dbReference>
<organism evidence="14 15">
    <name type="scientific">Talaromyces proteolyticus</name>
    <dbReference type="NCBI Taxonomy" id="1131652"/>
    <lineage>
        <taxon>Eukaryota</taxon>
        <taxon>Fungi</taxon>
        <taxon>Dikarya</taxon>
        <taxon>Ascomycota</taxon>
        <taxon>Pezizomycotina</taxon>
        <taxon>Eurotiomycetes</taxon>
        <taxon>Eurotiomycetidae</taxon>
        <taxon>Eurotiales</taxon>
        <taxon>Trichocomaceae</taxon>
        <taxon>Talaromyces</taxon>
        <taxon>Talaromyces sect. Bacilispori</taxon>
    </lineage>
</organism>
<keyword evidence="12" id="KW-0732">Signal</keyword>
<evidence type="ECO:0000256" key="2">
    <source>
        <dbReference type="ARBA" id="ARBA00006278"/>
    </source>
</evidence>
<keyword evidence="5 11" id="KW-1133">Transmembrane helix</keyword>
<keyword evidence="9" id="KW-0325">Glycoprotein</keyword>
<dbReference type="Proteomes" id="UP001201262">
    <property type="component" value="Unassembled WGS sequence"/>
</dbReference>
<dbReference type="Pfam" id="PF01794">
    <property type="entry name" value="Ferric_reduct"/>
    <property type="match status" value="1"/>
</dbReference>
<feature type="chain" id="PRO_5042156065" evidence="12">
    <location>
        <begin position="21"/>
        <end position="770"/>
    </location>
</feature>
<evidence type="ECO:0000256" key="8">
    <source>
        <dbReference type="ARBA" id="ARBA00023136"/>
    </source>
</evidence>
<dbReference type="SFLD" id="SFLDG01168">
    <property type="entry name" value="Ferric_reductase_subgroup_(FRE"/>
    <property type="match status" value="1"/>
</dbReference>
<feature type="domain" description="FAD-binding FR-type" evidence="13">
    <location>
        <begin position="442"/>
        <end position="600"/>
    </location>
</feature>
<comment type="subcellular location">
    <subcellularLocation>
        <location evidence="1">Membrane</location>
        <topology evidence="1">Multi-pass membrane protein</topology>
    </subcellularLocation>
</comment>
<evidence type="ECO:0000256" key="3">
    <source>
        <dbReference type="ARBA" id="ARBA00022448"/>
    </source>
</evidence>